<evidence type="ECO:0000256" key="5">
    <source>
        <dbReference type="ARBA" id="ARBA00022777"/>
    </source>
</evidence>
<dbReference type="Gene3D" id="3.30.565.10">
    <property type="entry name" value="Histidine kinase-like ATPase, C-terminal domain"/>
    <property type="match status" value="1"/>
</dbReference>
<keyword evidence="5" id="KW-0418">Kinase</keyword>
<dbReference type="InterPro" id="IPR035965">
    <property type="entry name" value="PAS-like_dom_sf"/>
</dbReference>
<dbReference type="Pfam" id="PF02518">
    <property type="entry name" value="HATPase_c"/>
    <property type="match status" value="1"/>
</dbReference>
<feature type="domain" description="Histidine kinase" evidence="6">
    <location>
        <begin position="399"/>
        <end position="613"/>
    </location>
</feature>
<evidence type="ECO:0000259" key="7">
    <source>
        <dbReference type="PROSITE" id="PS50112"/>
    </source>
</evidence>
<keyword evidence="10" id="KW-1185">Reference proteome</keyword>
<dbReference type="InterPro" id="IPR003594">
    <property type="entry name" value="HATPase_dom"/>
</dbReference>
<evidence type="ECO:0000256" key="4">
    <source>
        <dbReference type="ARBA" id="ARBA00022679"/>
    </source>
</evidence>
<dbReference type="InterPro" id="IPR000014">
    <property type="entry name" value="PAS"/>
</dbReference>
<evidence type="ECO:0000313" key="9">
    <source>
        <dbReference type="EMBL" id="GGG43931.1"/>
    </source>
</evidence>
<evidence type="ECO:0000313" key="10">
    <source>
        <dbReference type="Proteomes" id="UP000625976"/>
    </source>
</evidence>
<dbReference type="EC" id="2.7.13.3" evidence="2"/>
<comment type="caution">
    <text evidence="9">The sequence shown here is derived from an EMBL/GenBank/DDBJ whole genome shotgun (WGS) entry which is preliminary data.</text>
</comment>
<dbReference type="PROSITE" id="PS50113">
    <property type="entry name" value="PAC"/>
    <property type="match status" value="1"/>
</dbReference>
<dbReference type="RefSeq" id="WP_188463347.1">
    <property type="nucleotide sequence ID" value="NZ_BMFQ01000002.1"/>
</dbReference>
<dbReference type="AlphaFoldDB" id="A0A917GGE9"/>
<dbReference type="SMART" id="SM00387">
    <property type="entry name" value="HATPase_c"/>
    <property type="match status" value="1"/>
</dbReference>
<comment type="catalytic activity">
    <reaction evidence="1">
        <text>ATP + protein L-histidine = ADP + protein N-phospho-L-histidine.</text>
        <dbReference type="EC" id="2.7.13.3"/>
    </reaction>
</comment>
<dbReference type="Pfam" id="PF13426">
    <property type="entry name" value="PAS_9"/>
    <property type="match status" value="2"/>
</dbReference>
<keyword evidence="3" id="KW-0597">Phosphoprotein</keyword>
<dbReference type="GO" id="GO:0006355">
    <property type="term" value="P:regulation of DNA-templated transcription"/>
    <property type="evidence" value="ECO:0007669"/>
    <property type="project" value="InterPro"/>
</dbReference>
<dbReference type="Proteomes" id="UP000625976">
    <property type="component" value="Unassembled WGS sequence"/>
</dbReference>
<reference evidence="9" key="2">
    <citation type="submission" date="2020-09" db="EMBL/GenBank/DDBJ databases">
        <authorList>
            <person name="Sun Q."/>
            <person name="Zhou Y."/>
        </authorList>
    </citation>
    <scope>NUCLEOTIDE SEQUENCE</scope>
    <source>
        <strain evidence="9">CGMCC 1.12751</strain>
    </source>
</reference>
<dbReference type="InterPro" id="IPR052162">
    <property type="entry name" value="Sensor_kinase/Photoreceptor"/>
</dbReference>
<dbReference type="PRINTS" id="PR00344">
    <property type="entry name" value="BCTRLSENSOR"/>
</dbReference>
<reference evidence="9" key="1">
    <citation type="journal article" date="2014" name="Int. J. Syst. Evol. Microbiol.">
        <title>Complete genome sequence of Corynebacterium casei LMG S-19264T (=DSM 44701T), isolated from a smear-ripened cheese.</title>
        <authorList>
            <consortium name="US DOE Joint Genome Institute (JGI-PGF)"/>
            <person name="Walter F."/>
            <person name="Albersmeier A."/>
            <person name="Kalinowski J."/>
            <person name="Ruckert C."/>
        </authorList>
    </citation>
    <scope>NUCLEOTIDE SEQUENCE</scope>
    <source>
        <strain evidence="9">CGMCC 1.12751</strain>
    </source>
</reference>
<evidence type="ECO:0000259" key="6">
    <source>
        <dbReference type="PROSITE" id="PS50109"/>
    </source>
</evidence>
<feature type="domain" description="PAS" evidence="7">
    <location>
        <begin position="276"/>
        <end position="306"/>
    </location>
</feature>
<evidence type="ECO:0000256" key="2">
    <source>
        <dbReference type="ARBA" id="ARBA00012438"/>
    </source>
</evidence>
<dbReference type="PANTHER" id="PTHR43304:SF1">
    <property type="entry name" value="PAC DOMAIN-CONTAINING PROTEIN"/>
    <property type="match status" value="1"/>
</dbReference>
<dbReference type="PROSITE" id="PS50112">
    <property type="entry name" value="PAS"/>
    <property type="match status" value="1"/>
</dbReference>
<dbReference type="SMART" id="SM00091">
    <property type="entry name" value="PAS"/>
    <property type="match status" value="3"/>
</dbReference>
<dbReference type="InterPro" id="IPR036890">
    <property type="entry name" value="HATPase_C_sf"/>
</dbReference>
<evidence type="ECO:0000256" key="1">
    <source>
        <dbReference type="ARBA" id="ARBA00000085"/>
    </source>
</evidence>
<dbReference type="InterPro" id="IPR005467">
    <property type="entry name" value="His_kinase_dom"/>
</dbReference>
<dbReference type="NCBIfam" id="TIGR00229">
    <property type="entry name" value="sensory_box"/>
    <property type="match status" value="2"/>
</dbReference>
<keyword evidence="4" id="KW-0808">Transferase</keyword>
<dbReference type="EMBL" id="BMFQ01000002">
    <property type="protein sequence ID" value="GGG43931.1"/>
    <property type="molecule type" value="Genomic_DNA"/>
</dbReference>
<gene>
    <name evidence="9" type="ORF">GCM10010976_14410</name>
</gene>
<feature type="domain" description="PAC" evidence="8">
    <location>
        <begin position="338"/>
        <end position="388"/>
    </location>
</feature>
<dbReference type="SUPFAM" id="SSF55874">
    <property type="entry name" value="ATPase domain of HSP90 chaperone/DNA topoisomerase II/histidine kinase"/>
    <property type="match status" value="1"/>
</dbReference>
<dbReference type="CDD" id="cd00130">
    <property type="entry name" value="PAS"/>
    <property type="match status" value="2"/>
</dbReference>
<dbReference type="InterPro" id="IPR004358">
    <property type="entry name" value="Sig_transdc_His_kin-like_C"/>
</dbReference>
<dbReference type="InterPro" id="IPR000700">
    <property type="entry name" value="PAS-assoc_C"/>
</dbReference>
<evidence type="ECO:0000259" key="8">
    <source>
        <dbReference type="PROSITE" id="PS50113"/>
    </source>
</evidence>
<organism evidence="9 10">
    <name type="scientific">Bizionia arctica</name>
    <dbReference type="NCBI Taxonomy" id="1495645"/>
    <lineage>
        <taxon>Bacteria</taxon>
        <taxon>Pseudomonadati</taxon>
        <taxon>Bacteroidota</taxon>
        <taxon>Flavobacteriia</taxon>
        <taxon>Flavobacteriales</taxon>
        <taxon>Flavobacteriaceae</taxon>
        <taxon>Bizionia</taxon>
    </lineage>
</organism>
<dbReference type="InterPro" id="IPR013767">
    <property type="entry name" value="PAS_fold"/>
</dbReference>
<proteinExistence type="predicted"/>
<accession>A0A917GGE9</accession>
<dbReference type="Gene3D" id="3.30.450.20">
    <property type="entry name" value="PAS domain"/>
    <property type="match status" value="3"/>
</dbReference>
<dbReference type="SUPFAM" id="SSF55785">
    <property type="entry name" value="PYP-like sensor domain (PAS domain)"/>
    <property type="match status" value="3"/>
</dbReference>
<dbReference type="PROSITE" id="PS50109">
    <property type="entry name" value="HIS_KIN"/>
    <property type="match status" value="1"/>
</dbReference>
<dbReference type="Pfam" id="PF00989">
    <property type="entry name" value="PAS"/>
    <property type="match status" value="1"/>
</dbReference>
<dbReference type="PANTHER" id="PTHR43304">
    <property type="entry name" value="PHYTOCHROME-LIKE PROTEIN CPH1"/>
    <property type="match status" value="1"/>
</dbReference>
<evidence type="ECO:0000256" key="3">
    <source>
        <dbReference type="ARBA" id="ARBA00022553"/>
    </source>
</evidence>
<name>A0A917GGE9_9FLAO</name>
<protein>
    <recommendedName>
        <fullName evidence="2">histidine kinase</fullName>
        <ecNumber evidence="2">2.7.13.3</ecNumber>
    </recommendedName>
</protein>
<sequence>MEAIKYYLPTNLNESVLSLIKDNTIFTLTDSLGRIEYASNAYCLLVEVQEHRLIGETHKLLKSHLHSSSVYKSLWRTIKMRNKWHGVLTETLNNGKVICLDTTIIPIKDEIENNIKYVALYQDITEQYLRNKDMVATNTKDEDFLKSMPYHVFSITKHGKILNANKSYHQLEVSELIGTYVYDYIKLTSLEDFKTHIDLVFSKKVPNQFEIREADSNEVIKPYTVLISPIFNELGGVFSATVTIQESFKTDIISKEEREAETKCKLIYQSINVGIIVVADSNGNITEWNKGAELAFGYSESDILGKPLTILISKNFRKVTIKELLKVSHKLKNNQNIDLIEMYCLNKDGQEFPVEFALSSLNFRGERIFCAMMLDITNRKALENKLKQKTKDLELFLYRSAHDLKAPFSSAEGLLNLLKDEKTKDRLKILDMLETTISQGKILSDNLAQASLSSISKRVHHKIDFHDIIKNILDVFSFTNKLDLFDIDIDIDAPYTFYSNPDLLNSIFHNLIQNSVKYSIEPNQLHKPYIKISVKTYNDIALIKVRDNGVGMNENDLKNIFDLYYRANKKDIPGNGLGLYVVKNIIEDLEGEIGVKSTLNKGSCFEITLPNPK</sequence>
<dbReference type="GO" id="GO:0004673">
    <property type="term" value="F:protein histidine kinase activity"/>
    <property type="evidence" value="ECO:0007669"/>
    <property type="project" value="UniProtKB-EC"/>
</dbReference>